<dbReference type="PROSITE" id="PS50088">
    <property type="entry name" value="ANK_REPEAT"/>
    <property type="match status" value="2"/>
</dbReference>
<name>M8BJ89_AEGTA</name>
<reference evidence="1" key="1">
    <citation type="submission" date="2015-06" db="UniProtKB">
        <authorList>
            <consortium name="EnsemblPlants"/>
        </authorList>
    </citation>
    <scope>IDENTIFICATION</scope>
</reference>
<dbReference type="AlphaFoldDB" id="M8BJ89"/>
<accession>M8BJ89</accession>
<sequence>MATKVDLRGAKDAKGATVLHFAGVQGQPGDLQVPGGGVRARCETPMVYAALVGKVQVMRYLLDRGADPAVHDDNGSTPLHYAAEEGHCEAVRLLLSKGVPVDPVDHRGAPLHLAVQRTVSRL</sequence>
<dbReference type="SMART" id="SM00248">
    <property type="entry name" value="ANK"/>
    <property type="match status" value="2"/>
</dbReference>
<protein>
    <submittedName>
        <fullName evidence="1">Uncharacterized protein</fullName>
    </submittedName>
</protein>
<dbReference type="InterPro" id="IPR051616">
    <property type="entry name" value="Cul2-RING_E3_ligase_SR"/>
</dbReference>
<organism evidence="1">
    <name type="scientific">Aegilops tauschii</name>
    <name type="common">Tausch's goatgrass</name>
    <name type="synonym">Aegilops squarrosa</name>
    <dbReference type="NCBI Taxonomy" id="37682"/>
    <lineage>
        <taxon>Eukaryota</taxon>
        <taxon>Viridiplantae</taxon>
        <taxon>Streptophyta</taxon>
        <taxon>Embryophyta</taxon>
        <taxon>Tracheophyta</taxon>
        <taxon>Spermatophyta</taxon>
        <taxon>Magnoliopsida</taxon>
        <taxon>Liliopsida</taxon>
        <taxon>Poales</taxon>
        <taxon>Poaceae</taxon>
        <taxon>BOP clade</taxon>
        <taxon>Pooideae</taxon>
        <taxon>Triticodae</taxon>
        <taxon>Triticeae</taxon>
        <taxon>Triticinae</taxon>
        <taxon>Aegilops</taxon>
    </lineage>
</organism>
<dbReference type="InterPro" id="IPR036770">
    <property type="entry name" value="Ankyrin_rpt-contain_sf"/>
</dbReference>
<dbReference type="Pfam" id="PF12796">
    <property type="entry name" value="Ank_2"/>
    <property type="match status" value="1"/>
</dbReference>
<evidence type="ECO:0000313" key="1">
    <source>
        <dbReference type="EnsemblPlants" id="EMT21788"/>
    </source>
</evidence>
<dbReference type="Gene3D" id="1.25.40.20">
    <property type="entry name" value="Ankyrin repeat-containing domain"/>
    <property type="match status" value="1"/>
</dbReference>
<dbReference type="EnsemblPlants" id="EMT21788">
    <property type="protein sequence ID" value="EMT21788"/>
    <property type="gene ID" value="F775_13847"/>
</dbReference>
<dbReference type="PROSITE" id="PS50297">
    <property type="entry name" value="ANK_REP_REGION"/>
    <property type="match status" value="2"/>
</dbReference>
<dbReference type="SUPFAM" id="SSF48403">
    <property type="entry name" value="Ankyrin repeat"/>
    <property type="match status" value="1"/>
</dbReference>
<dbReference type="InterPro" id="IPR002110">
    <property type="entry name" value="Ankyrin_rpt"/>
</dbReference>
<dbReference type="PANTHER" id="PTHR46224">
    <property type="entry name" value="ANKYRIN REPEAT FAMILY PROTEIN"/>
    <property type="match status" value="1"/>
</dbReference>
<proteinExistence type="predicted"/>
<dbReference type="PANTHER" id="PTHR46224:SF37">
    <property type="entry name" value="OS12G0600100 PROTEIN"/>
    <property type="match status" value="1"/>
</dbReference>